<name>A0A9X9S423_METOG</name>
<reference evidence="2" key="1">
    <citation type="submission" date="2022-11" db="EMBL/GenBank/DDBJ databases">
        <title>Complete genome sequence of Methanogenium organophilum DSM 3596.</title>
        <authorList>
            <person name="Chen S.-C."/>
            <person name="Lai S.-J."/>
            <person name="You Y.-T."/>
        </authorList>
    </citation>
    <scope>NUCLEOTIDE SEQUENCE</scope>
    <source>
        <strain evidence="2">DSM 3596</strain>
    </source>
</reference>
<proteinExistence type="predicted"/>
<feature type="transmembrane region" description="Helical" evidence="1">
    <location>
        <begin position="85"/>
        <end position="102"/>
    </location>
</feature>
<keyword evidence="1" id="KW-1133">Transmembrane helix</keyword>
<evidence type="ECO:0000256" key="1">
    <source>
        <dbReference type="SAM" id="Phobius"/>
    </source>
</evidence>
<keyword evidence="3" id="KW-1185">Reference proteome</keyword>
<evidence type="ECO:0000313" key="2">
    <source>
        <dbReference type="EMBL" id="WAI01589.1"/>
    </source>
</evidence>
<dbReference type="RefSeq" id="WP_268186842.1">
    <property type="nucleotide sequence ID" value="NZ_CP113361.1"/>
</dbReference>
<feature type="transmembrane region" description="Helical" evidence="1">
    <location>
        <begin position="14"/>
        <end position="32"/>
    </location>
</feature>
<sequence length="109" mass="12165">MTDKTPSVTELPKYAWVSVPIIAFAGIAIGIIFDMYTIGIWGCIISSFILCGIALLKPKRDLVSLLVPLFAIIIFNPWSEFTTGPLMQILFALTIMVIAVRLEKRYSQK</sequence>
<organism evidence="2 3">
    <name type="scientific">Methanogenium organophilum</name>
    <dbReference type="NCBI Taxonomy" id="2199"/>
    <lineage>
        <taxon>Archaea</taxon>
        <taxon>Methanobacteriati</taxon>
        <taxon>Methanobacteriota</taxon>
        <taxon>Stenosarchaea group</taxon>
        <taxon>Methanomicrobia</taxon>
        <taxon>Methanomicrobiales</taxon>
        <taxon>Methanomicrobiaceae</taxon>
        <taxon>Methanogenium</taxon>
    </lineage>
</organism>
<dbReference type="AlphaFoldDB" id="A0A9X9S423"/>
<keyword evidence="1" id="KW-0812">Transmembrane</keyword>
<dbReference type="KEGG" id="mou:OU421_01575"/>
<accession>A0A9X9S423</accession>
<gene>
    <name evidence="2" type="ORF">OU421_01575</name>
</gene>
<evidence type="ECO:0000313" key="3">
    <source>
        <dbReference type="Proteomes" id="UP001163096"/>
    </source>
</evidence>
<protein>
    <submittedName>
        <fullName evidence="2">Uncharacterized protein</fullName>
    </submittedName>
</protein>
<dbReference type="GeneID" id="76833751"/>
<dbReference type="EMBL" id="CP113361">
    <property type="protein sequence ID" value="WAI01589.1"/>
    <property type="molecule type" value="Genomic_DNA"/>
</dbReference>
<feature type="transmembrane region" description="Helical" evidence="1">
    <location>
        <begin position="62"/>
        <end position="79"/>
    </location>
</feature>
<dbReference type="Proteomes" id="UP001163096">
    <property type="component" value="Chromosome"/>
</dbReference>
<keyword evidence="1" id="KW-0472">Membrane</keyword>
<feature type="transmembrane region" description="Helical" evidence="1">
    <location>
        <begin position="38"/>
        <end position="55"/>
    </location>
</feature>